<sequence>MDIKSAMCQLRFISSKRSRSMSSFCLINVGLGLFVVFLRGCFLCINESVLFGEFCVPPLLPSLISTSNMLAKKLCATLIKSIVSSLPKDVCPTLPCITSPLLLLLLLLLMAFVVTVDFLIGDADDLRFAEGSSSSESRKL</sequence>
<keyword evidence="1" id="KW-1133">Transmembrane helix</keyword>
<reference evidence="3" key="1">
    <citation type="submission" date="2014-03" db="EMBL/GenBank/DDBJ databases">
        <authorList>
            <person name="Aksoy S."/>
            <person name="Warren W."/>
            <person name="Wilson R.K."/>
        </authorList>
    </citation>
    <scope>NUCLEOTIDE SEQUENCE [LARGE SCALE GENOMIC DNA]</scope>
    <source>
        <strain evidence="3">IAEA</strain>
    </source>
</reference>
<dbReference type="Proteomes" id="UP000091820">
    <property type="component" value="Unassembled WGS sequence"/>
</dbReference>
<reference evidence="2" key="2">
    <citation type="submission" date="2020-05" db="UniProtKB">
        <authorList>
            <consortium name="EnsemblMetazoa"/>
        </authorList>
    </citation>
    <scope>IDENTIFICATION</scope>
    <source>
        <strain evidence="2">IAEA</strain>
    </source>
</reference>
<name>A0A1A9W0Z7_9MUSC</name>
<evidence type="ECO:0000313" key="3">
    <source>
        <dbReference type="Proteomes" id="UP000091820"/>
    </source>
</evidence>
<keyword evidence="1" id="KW-0812">Transmembrane</keyword>
<evidence type="ECO:0000256" key="1">
    <source>
        <dbReference type="SAM" id="Phobius"/>
    </source>
</evidence>
<feature type="transmembrane region" description="Helical" evidence="1">
    <location>
        <begin position="21"/>
        <end position="38"/>
    </location>
</feature>
<keyword evidence="1" id="KW-0472">Membrane</keyword>
<protein>
    <submittedName>
        <fullName evidence="2">Uncharacterized protein</fullName>
    </submittedName>
</protein>
<proteinExistence type="predicted"/>
<dbReference type="EnsemblMetazoa" id="GBRI002391-RA">
    <property type="protein sequence ID" value="GBRI002391-PA"/>
    <property type="gene ID" value="GBRI002391"/>
</dbReference>
<organism evidence="2 3">
    <name type="scientific">Glossina brevipalpis</name>
    <dbReference type="NCBI Taxonomy" id="37001"/>
    <lineage>
        <taxon>Eukaryota</taxon>
        <taxon>Metazoa</taxon>
        <taxon>Ecdysozoa</taxon>
        <taxon>Arthropoda</taxon>
        <taxon>Hexapoda</taxon>
        <taxon>Insecta</taxon>
        <taxon>Pterygota</taxon>
        <taxon>Neoptera</taxon>
        <taxon>Endopterygota</taxon>
        <taxon>Diptera</taxon>
        <taxon>Brachycera</taxon>
        <taxon>Muscomorpha</taxon>
        <taxon>Hippoboscoidea</taxon>
        <taxon>Glossinidae</taxon>
        <taxon>Glossina</taxon>
    </lineage>
</organism>
<feature type="transmembrane region" description="Helical" evidence="1">
    <location>
        <begin position="101"/>
        <end position="120"/>
    </location>
</feature>
<dbReference type="VEuPathDB" id="VectorBase:GBRI002391"/>
<dbReference type="AlphaFoldDB" id="A0A1A9W0Z7"/>
<evidence type="ECO:0000313" key="2">
    <source>
        <dbReference type="EnsemblMetazoa" id="GBRI002391-PA"/>
    </source>
</evidence>
<accession>A0A1A9W0Z7</accession>
<keyword evidence="3" id="KW-1185">Reference proteome</keyword>